<evidence type="ECO:0000256" key="1">
    <source>
        <dbReference type="ARBA" id="ARBA00022491"/>
    </source>
</evidence>
<proteinExistence type="predicted"/>
<feature type="domain" description="HTH merR-type" evidence="5">
    <location>
        <begin position="1"/>
        <end position="70"/>
    </location>
</feature>
<evidence type="ECO:0000313" key="6">
    <source>
        <dbReference type="EMBL" id="RIN01614.1"/>
    </source>
</evidence>
<dbReference type="InterPro" id="IPR009061">
    <property type="entry name" value="DNA-bd_dom_put_sf"/>
</dbReference>
<accession>A0A418IGN6</accession>
<dbReference type="PANTHER" id="PTHR30204:SF69">
    <property type="entry name" value="MERR-FAMILY TRANSCRIPTIONAL REGULATOR"/>
    <property type="match status" value="1"/>
</dbReference>
<evidence type="ECO:0000313" key="7">
    <source>
        <dbReference type="Proteomes" id="UP000286317"/>
    </source>
</evidence>
<keyword evidence="2" id="KW-0805">Transcription regulation</keyword>
<name>A0A418IGN6_9STAP</name>
<dbReference type="EMBL" id="QXUF01000025">
    <property type="protein sequence ID" value="RIN01614.1"/>
    <property type="molecule type" value="Genomic_DNA"/>
</dbReference>
<sequence length="131" mass="15585">MYYAQDVEKIVGINSSAMRYYEKEGILPIIKRDANGSRMYTDENIEWLRFIKLLRATDMSIENIKNYVYLFNQGHSTIEKRRNILSEHKKSIKNEIRIKLDCLEQINYKLGVYDEVSRNVSKDLINKDCRI</sequence>
<gene>
    <name evidence="6" type="ORF">BU112_05200</name>
</gene>
<evidence type="ECO:0000256" key="3">
    <source>
        <dbReference type="ARBA" id="ARBA00023125"/>
    </source>
</evidence>
<dbReference type="CDD" id="cd01109">
    <property type="entry name" value="HTH_YyaN"/>
    <property type="match status" value="1"/>
</dbReference>
<dbReference type="GO" id="GO:0003677">
    <property type="term" value="F:DNA binding"/>
    <property type="evidence" value="ECO:0007669"/>
    <property type="project" value="UniProtKB-KW"/>
</dbReference>
<dbReference type="PROSITE" id="PS50937">
    <property type="entry name" value="HTH_MERR_2"/>
    <property type="match status" value="1"/>
</dbReference>
<comment type="caution">
    <text evidence="6">The sequence shown here is derived from an EMBL/GenBank/DDBJ whole genome shotgun (WGS) entry which is preliminary data.</text>
</comment>
<organism evidence="6 7">
    <name type="scientific">Staphylococcus shinii</name>
    <dbReference type="NCBI Taxonomy" id="2912228"/>
    <lineage>
        <taxon>Bacteria</taxon>
        <taxon>Bacillati</taxon>
        <taxon>Bacillota</taxon>
        <taxon>Bacilli</taxon>
        <taxon>Bacillales</taxon>
        <taxon>Staphylococcaceae</taxon>
        <taxon>Staphylococcus</taxon>
    </lineage>
</organism>
<keyword evidence="4" id="KW-0804">Transcription</keyword>
<dbReference type="AlphaFoldDB" id="A0A418IGN6"/>
<dbReference type="RefSeq" id="WP_031884067.1">
    <property type="nucleotide sequence ID" value="NZ_JBOIHN010000027.1"/>
</dbReference>
<dbReference type="Gene3D" id="1.10.1660.10">
    <property type="match status" value="1"/>
</dbReference>
<dbReference type="SMART" id="SM00422">
    <property type="entry name" value="HTH_MERR"/>
    <property type="match status" value="1"/>
</dbReference>
<evidence type="ECO:0000256" key="2">
    <source>
        <dbReference type="ARBA" id="ARBA00023015"/>
    </source>
</evidence>
<keyword evidence="7" id="KW-1185">Reference proteome</keyword>
<keyword evidence="3" id="KW-0238">DNA-binding</keyword>
<dbReference type="GO" id="GO:0003700">
    <property type="term" value="F:DNA-binding transcription factor activity"/>
    <property type="evidence" value="ECO:0007669"/>
    <property type="project" value="InterPro"/>
</dbReference>
<dbReference type="InterPro" id="IPR000551">
    <property type="entry name" value="MerR-type_HTH_dom"/>
</dbReference>
<dbReference type="SUPFAM" id="SSF46955">
    <property type="entry name" value="Putative DNA-binding domain"/>
    <property type="match status" value="1"/>
</dbReference>
<dbReference type="InterPro" id="IPR047057">
    <property type="entry name" value="MerR_fam"/>
</dbReference>
<evidence type="ECO:0000256" key="4">
    <source>
        <dbReference type="ARBA" id="ARBA00023163"/>
    </source>
</evidence>
<reference evidence="6 7" key="1">
    <citation type="journal article" date="2016" name="Front. Microbiol.">
        <title>Comprehensive Phylogenetic Analysis of Bovine Non-aureus Staphylococci Species Based on Whole-Genome Sequencing.</title>
        <authorList>
            <person name="Naushad S."/>
            <person name="Barkema H.W."/>
            <person name="Luby C."/>
            <person name="Condas L.A."/>
            <person name="Nobrega D.B."/>
            <person name="Carson D.A."/>
            <person name="De Buck J."/>
        </authorList>
    </citation>
    <scope>NUCLEOTIDE SEQUENCE [LARGE SCALE GENOMIC DNA]</scope>
    <source>
        <strain evidence="6 7">SNUC 4554</strain>
    </source>
</reference>
<keyword evidence="1" id="KW-0678">Repressor</keyword>
<dbReference type="Pfam" id="PF13411">
    <property type="entry name" value="MerR_1"/>
    <property type="match status" value="1"/>
</dbReference>
<evidence type="ECO:0000259" key="5">
    <source>
        <dbReference type="PROSITE" id="PS50937"/>
    </source>
</evidence>
<dbReference type="Proteomes" id="UP000286317">
    <property type="component" value="Unassembled WGS sequence"/>
</dbReference>
<dbReference type="PANTHER" id="PTHR30204">
    <property type="entry name" value="REDOX-CYCLING DRUG-SENSING TRANSCRIPTIONAL ACTIVATOR SOXR"/>
    <property type="match status" value="1"/>
</dbReference>
<protein>
    <submittedName>
        <fullName evidence="6">MerR family transcriptional regulator</fullName>
    </submittedName>
</protein>
<dbReference type="OrthoDB" id="9811174at2"/>